<dbReference type="Pfam" id="PF21099">
    <property type="entry name" value="POLQ_helical"/>
    <property type="match status" value="1"/>
</dbReference>
<keyword evidence="8" id="KW-0539">Nucleus</keyword>
<dbReference type="GO" id="GO:0003676">
    <property type="term" value="F:nucleic acid binding"/>
    <property type="evidence" value="ECO:0007669"/>
    <property type="project" value="InterPro"/>
</dbReference>
<dbReference type="GO" id="GO:0016787">
    <property type="term" value="F:hydrolase activity"/>
    <property type="evidence" value="ECO:0007669"/>
    <property type="project" value="UniProtKB-KW"/>
</dbReference>
<dbReference type="SUPFAM" id="SSF52540">
    <property type="entry name" value="P-loop containing nucleoside triphosphate hydrolases"/>
    <property type="match status" value="1"/>
</dbReference>
<dbReference type="FunFam" id="1.10.150.20:FF:000058">
    <property type="entry name" value="Helicase, POLQ like"/>
    <property type="match status" value="1"/>
</dbReference>
<dbReference type="EMBL" id="KK852773">
    <property type="protein sequence ID" value="KDR16820.1"/>
    <property type="molecule type" value="Genomic_DNA"/>
</dbReference>
<dbReference type="PROSITE" id="PS51194">
    <property type="entry name" value="HELICASE_CTER"/>
    <property type="match status" value="1"/>
</dbReference>
<evidence type="ECO:0000256" key="8">
    <source>
        <dbReference type="ARBA" id="ARBA00023242"/>
    </source>
</evidence>
<dbReference type="Pfam" id="PF00271">
    <property type="entry name" value="Helicase_C"/>
    <property type="match status" value="1"/>
</dbReference>
<evidence type="ECO:0000256" key="5">
    <source>
        <dbReference type="ARBA" id="ARBA00022806"/>
    </source>
</evidence>
<keyword evidence="13" id="KW-1185">Reference proteome</keyword>
<keyword evidence="3" id="KW-0227">DNA damage</keyword>
<dbReference type="Gene3D" id="1.10.150.20">
    <property type="entry name" value="5' to 3' exonuclease, C-terminal subdomain"/>
    <property type="match status" value="1"/>
</dbReference>
<evidence type="ECO:0000256" key="9">
    <source>
        <dbReference type="ARBA" id="ARBA00048988"/>
    </source>
</evidence>
<dbReference type="InterPro" id="IPR011545">
    <property type="entry name" value="DEAD/DEAH_box_helicase_dom"/>
</dbReference>
<evidence type="ECO:0000256" key="7">
    <source>
        <dbReference type="ARBA" id="ARBA00023204"/>
    </source>
</evidence>
<dbReference type="InterPro" id="IPR050474">
    <property type="entry name" value="Hel308_SKI2-like"/>
</dbReference>
<dbReference type="OMA" id="YCRDFRP"/>
<dbReference type="InterPro" id="IPR001650">
    <property type="entry name" value="Helicase_C-like"/>
</dbReference>
<evidence type="ECO:0000256" key="6">
    <source>
        <dbReference type="ARBA" id="ARBA00022840"/>
    </source>
</evidence>
<dbReference type="PROSITE" id="PS51192">
    <property type="entry name" value="HELICASE_ATP_BIND_1"/>
    <property type="match status" value="1"/>
</dbReference>
<protein>
    <submittedName>
        <fullName evidence="12">Helicase POLQ-like</fullName>
    </submittedName>
</protein>
<dbReference type="CDD" id="cd18795">
    <property type="entry name" value="SF2_C_Ski2"/>
    <property type="match status" value="1"/>
</dbReference>
<dbReference type="AlphaFoldDB" id="A0A067RDE2"/>
<dbReference type="GO" id="GO:0005634">
    <property type="term" value="C:nucleus"/>
    <property type="evidence" value="ECO:0007669"/>
    <property type="project" value="UniProtKB-SubCell"/>
</dbReference>
<feature type="domain" description="Helicase ATP-binding" evidence="10">
    <location>
        <begin position="371"/>
        <end position="544"/>
    </location>
</feature>
<dbReference type="Proteomes" id="UP000027135">
    <property type="component" value="Unassembled WGS sequence"/>
</dbReference>
<keyword evidence="7" id="KW-0234">DNA repair</keyword>
<evidence type="ECO:0000313" key="12">
    <source>
        <dbReference type="EMBL" id="KDR16820.1"/>
    </source>
</evidence>
<evidence type="ECO:0000256" key="1">
    <source>
        <dbReference type="ARBA" id="ARBA00004123"/>
    </source>
</evidence>
<evidence type="ECO:0000259" key="11">
    <source>
        <dbReference type="PROSITE" id="PS51194"/>
    </source>
</evidence>
<name>A0A067RDE2_ZOONE</name>
<comment type="catalytic activity">
    <reaction evidence="9">
        <text>ATP + H2O = ADP + phosphate + H(+)</text>
        <dbReference type="Rhea" id="RHEA:13065"/>
        <dbReference type="ChEBI" id="CHEBI:15377"/>
        <dbReference type="ChEBI" id="CHEBI:15378"/>
        <dbReference type="ChEBI" id="CHEBI:30616"/>
        <dbReference type="ChEBI" id="CHEBI:43474"/>
        <dbReference type="ChEBI" id="CHEBI:456216"/>
        <dbReference type="EC" id="5.6.2.4"/>
    </reaction>
</comment>
<comment type="subcellular location">
    <subcellularLocation>
        <location evidence="1">Nucleus</location>
    </subcellularLocation>
</comment>
<dbReference type="GO" id="GO:0043138">
    <property type="term" value="F:3'-5' DNA helicase activity"/>
    <property type="evidence" value="ECO:0007669"/>
    <property type="project" value="UniProtKB-EC"/>
</dbReference>
<accession>A0A067RDE2</accession>
<keyword evidence="4" id="KW-0378">Hydrolase</keyword>
<keyword evidence="2" id="KW-0547">Nucleotide-binding</keyword>
<evidence type="ECO:0000256" key="2">
    <source>
        <dbReference type="ARBA" id="ARBA00022741"/>
    </source>
</evidence>
<evidence type="ECO:0000256" key="4">
    <source>
        <dbReference type="ARBA" id="ARBA00022801"/>
    </source>
</evidence>
<dbReference type="Pfam" id="PF25453">
    <property type="entry name" value="DUF7898"/>
    <property type="match status" value="1"/>
</dbReference>
<evidence type="ECO:0000259" key="10">
    <source>
        <dbReference type="PROSITE" id="PS51192"/>
    </source>
</evidence>
<dbReference type="InterPro" id="IPR046931">
    <property type="entry name" value="HTH_61"/>
</dbReference>
<dbReference type="FunCoup" id="A0A067RDE2">
    <property type="interactions" value="1135"/>
</dbReference>
<dbReference type="Gene3D" id="3.40.50.300">
    <property type="entry name" value="P-loop containing nucleotide triphosphate hydrolases"/>
    <property type="match status" value="2"/>
</dbReference>
<dbReference type="Pfam" id="PF00270">
    <property type="entry name" value="DEAD"/>
    <property type="match status" value="1"/>
</dbReference>
<gene>
    <name evidence="12" type="ORF">L798_09486</name>
</gene>
<dbReference type="Gene3D" id="1.10.3380.20">
    <property type="match status" value="1"/>
</dbReference>
<dbReference type="SMART" id="SM00487">
    <property type="entry name" value="DEXDc"/>
    <property type="match status" value="1"/>
</dbReference>
<sequence length="1168" mass="130167">MGEEIVRKVINRNSYRISKYKENGHLGNQNPLNPRSPLLFEKTEMDPCMTSTPQKFRRKTIDNSECHTVAQWKGRRKTCSDSNDPTENITPLKSQKTKHFGLVKGITSLNRRTDACRNVCGESFDITAVKSLTQCRMLSLDESVLEAIDLDSAVKDYWNSQNRNLNLDVQSIGHDNQCESPDLFEGSGNVVDDEMINFMRQLGDAASCKVVTQCSKSQCDVVNLSSKVTHKLIENDSECKDPHVGINSDQNANFKSIDVAWENDSFFEDAVCLIDKDLPASNSPSLSNLPLGEKIKRTLITNVQKPVTPKPKSLHINPGHILQNHSSSLVKVSTPSDSGAFFGLPLKVKLLIQKFKGISDLYPWQKECLNLDALQWRKNLVYSLPTSGGKTLVAEILILRELLCHRKNAILALPYVAIVQEKVRSLAPFGLELEFFVEEYAAGKGQYPPPKRRKKQTVYVATIEKALGLTNSLIEEKRLEELGLFIVDELHLLGESNGRGSTLEGLLTKLLYVQASIQIVGMSATIGNLHEVAKFLDAETYAQDFRPVELKEYVKCEDGLYAVNWKAACPDEFLILERKLSFSYSATAAAVDPDLIGGLVMEVIPENSCLVFCPTKKNCENVAQLICRVLPKEILQEKKEEKKALYRALMSEGNGSVCPVLKKILPFGMAYHHSGLTADEKHLLQEAFRTGTLCCICCTSTLAAGVNLPAKRVILRSPFVGRDFINLSRYKQMVGRAGRAGFGETGESILICKTNEALKVKQLLCSEMDDVTSTLHLNDGLGIQNLILSAVGLGIATTRLTLQKLISCSLLSLQASRLNVNLVLEIDNILTQLIKLKALHTIDPEESSPNSSTMLTADSNVSVHMLSASKSGTEKNKPLTPTHNKREKHNVIAHLKSGALLRVSRLGKAAIKGCMHLSRAHTLYQDLVQAQSSLVLSSYLHLLYLVTPYDLMSQVKPNPVLYFSAYNRLDVKDFQTTNVLGISEVCMARMVNGQTVKSGQGQVLNRFYLTLMLYDLWNQRSVWDVADEYEVPRGFVQTLMTSSAAFSSCVLRFCEEMKEFWAFRDLLVNFTQQLSHCCTAELLQLMDLPAVKRGRARQLYKAGYKTLRDVANADPKQMVHSIDHLPKKTANQIVAAAKLLLKQKAESLREEAEDVLEGLQYQNQSQVK</sequence>
<dbReference type="PANTHER" id="PTHR47961">
    <property type="entry name" value="DNA POLYMERASE THETA, PUTATIVE (AFU_ORTHOLOGUE AFUA_1G05260)-RELATED"/>
    <property type="match status" value="1"/>
</dbReference>
<dbReference type="SMART" id="SM00490">
    <property type="entry name" value="HELICc"/>
    <property type="match status" value="1"/>
</dbReference>
<proteinExistence type="predicted"/>
<dbReference type="STRING" id="136037.A0A067RDE2"/>
<feature type="domain" description="Helicase C-terminal" evidence="11">
    <location>
        <begin position="595"/>
        <end position="787"/>
    </location>
</feature>
<dbReference type="Pfam" id="PF20470">
    <property type="entry name" value="HTH_61"/>
    <property type="match status" value="1"/>
</dbReference>
<dbReference type="FunFam" id="3.40.50.300:FF:001293">
    <property type="entry name" value="helicase POLQ-like isoform X5"/>
    <property type="match status" value="1"/>
</dbReference>
<dbReference type="SUPFAM" id="SSF158702">
    <property type="entry name" value="Sec63 N-terminal domain-like"/>
    <property type="match status" value="1"/>
</dbReference>
<keyword evidence="6" id="KW-0067">ATP-binding</keyword>
<dbReference type="GO" id="GO:0006302">
    <property type="term" value="P:double-strand break repair"/>
    <property type="evidence" value="ECO:0007669"/>
    <property type="project" value="UniProtKB-ARBA"/>
</dbReference>
<dbReference type="PANTHER" id="PTHR47961:SF12">
    <property type="entry name" value="HELICASE POLQ-LIKE"/>
    <property type="match status" value="1"/>
</dbReference>
<dbReference type="InterPro" id="IPR014001">
    <property type="entry name" value="Helicase_ATP-bd"/>
</dbReference>
<evidence type="ECO:0000313" key="13">
    <source>
        <dbReference type="Proteomes" id="UP000027135"/>
    </source>
</evidence>
<dbReference type="InParanoid" id="A0A067RDE2"/>
<dbReference type="InterPro" id="IPR048960">
    <property type="entry name" value="POLQ-like_helical"/>
</dbReference>
<reference evidence="12 13" key="1">
    <citation type="journal article" date="2014" name="Nat. Commun.">
        <title>Molecular traces of alternative social organization in a termite genome.</title>
        <authorList>
            <person name="Terrapon N."/>
            <person name="Li C."/>
            <person name="Robertson H.M."/>
            <person name="Ji L."/>
            <person name="Meng X."/>
            <person name="Booth W."/>
            <person name="Chen Z."/>
            <person name="Childers C.P."/>
            <person name="Glastad K.M."/>
            <person name="Gokhale K."/>
            <person name="Gowin J."/>
            <person name="Gronenberg W."/>
            <person name="Hermansen R.A."/>
            <person name="Hu H."/>
            <person name="Hunt B.G."/>
            <person name="Huylmans A.K."/>
            <person name="Khalil S.M."/>
            <person name="Mitchell R.D."/>
            <person name="Munoz-Torres M.C."/>
            <person name="Mustard J.A."/>
            <person name="Pan H."/>
            <person name="Reese J.T."/>
            <person name="Scharf M.E."/>
            <person name="Sun F."/>
            <person name="Vogel H."/>
            <person name="Xiao J."/>
            <person name="Yang W."/>
            <person name="Yang Z."/>
            <person name="Yang Z."/>
            <person name="Zhou J."/>
            <person name="Zhu J."/>
            <person name="Brent C.S."/>
            <person name="Elsik C.G."/>
            <person name="Goodisman M.A."/>
            <person name="Liberles D.A."/>
            <person name="Roe R.M."/>
            <person name="Vargo E.L."/>
            <person name="Vilcinskas A."/>
            <person name="Wang J."/>
            <person name="Bornberg-Bauer E."/>
            <person name="Korb J."/>
            <person name="Zhang G."/>
            <person name="Liebig J."/>
        </authorList>
    </citation>
    <scope>NUCLEOTIDE SEQUENCE [LARGE SCALE GENOMIC DNA]</scope>
    <source>
        <tissue evidence="12">Whole organism</tissue>
    </source>
</reference>
<dbReference type="GO" id="GO:0005524">
    <property type="term" value="F:ATP binding"/>
    <property type="evidence" value="ECO:0007669"/>
    <property type="project" value="UniProtKB-KW"/>
</dbReference>
<evidence type="ECO:0000256" key="3">
    <source>
        <dbReference type="ARBA" id="ARBA00022763"/>
    </source>
</evidence>
<organism evidence="12 13">
    <name type="scientific">Zootermopsis nevadensis</name>
    <name type="common">Dampwood termite</name>
    <dbReference type="NCBI Taxonomy" id="136037"/>
    <lineage>
        <taxon>Eukaryota</taxon>
        <taxon>Metazoa</taxon>
        <taxon>Ecdysozoa</taxon>
        <taxon>Arthropoda</taxon>
        <taxon>Hexapoda</taxon>
        <taxon>Insecta</taxon>
        <taxon>Pterygota</taxon>
        <taxon>Neoptera</taxon>
        <taxon>Polyneoptera</taxon>
        <taxon>Dictyoptera</taxon>
        <taxon>Blattodea</taxon>
        <taxon>Blattoidea</taxon>
        <taxon>Termitoidae</taxon>
        <taxon>Termopsidae</taxon>
        <taxon>Zootermopsis</taxon>
    </lineage>
</organism>
<dbReference type="CDD" id="cd18026">
    <property type="entry name" value="DEXHc_POLQ-like"/>
    <property type="match status" value="1"/>
</dbReference>
<dbReference type="eggNOG" id="KOG0950">
    <property type="taxonomic scope" value="Eukaryota"/>
</dbReference>
<keyword evidence="5 12" id="KW-0347">Helicase</keyword>
<dbReference type="FunFam" id="3.40.50.300:FF:000813">
    <property type="entry name" value="helicase POLQ-like isoform X1"/>
    <property type="match status" value="1"/>
</dbReference>
<dbReference type="InterPro" id="IPR057220">
    <property type="entry name" value="DUF7898"/>
</dbReference>
<dbReference type="InterPro" id="IPR027417">
    <property type="entry name" value="P-loop_NTPase"/>
</dbReference>